<dbReference type="Pfam" id="PF14111">
    <property type="entry name" value="DUF4283"/>
    <property type="match status" value="1"/>
</dbReference>
<evidence type="ECO:0000259" key="2">
    <source>
        <dbReference type="Pfam" id="PF14111"/>
    </source>
</evidence>
<dbReference type="PANTHER" id="PTHR34427:SF5">
    <property type="entry name" value="DUF4283 DOMAIN-CONTAINING PROTEIN"/>
    <property type="match status" value="1"/>
</dbReference>
<feature type="region of interest" description="Disordered" evidence="1">
    <location>
        <begin position="388"/>
        <end position="412"/>
    </location>
</feature>
<dbReference type="InterPro" id="IPR025558">
    <property type="entry name" value="DUF4283"/>
</dbReference>
<feature type="domain" description="DUF4283" evidence="2">
    <location>
        <begin position="208"/>
        <end position="292"/>
    </location>
</feature>
<reference evidence="3 4" key="1">
    <citation type="journal article" date="2018" name="PLoS Genet.">
        <title>Population sequencing reveals clonal diversity and ancestral inbreeding in the grapevine cultivar Chardonnay.</title>
        <authorList>
            <person name="Roach M.J."/>
            <person name="Johnson D.L."/>
            <person name="Bohlmann J."/>
            <person name="van Vuuren H.J."/>
            <person name="Jones S.J."/>
            <person name="Pretorius I.S."/>
            <person name="Schmidt S.A."/>
            <person name="Borneman A.R."/>
        </authorList>
    </citation>
    <scope>NUCLEOTIDE SEQUENCE [LARGE SCALE GENOMIC DNA]</scope>
    <source>
        <strain evidence="4">cv. Chardonnay</strain>
        <tissue evidence="3">Leaf</tissue>
    </source>
</reference>
<dbReference type="PANTHER" id="PTHR34427">
    <property type="entry name" value="DUF4283 DOMAIN PROTEIN"/>
    <property type="match status" value="1"/>
</dbReference>
<feature type="region of interest" description="Disordered" evidence="1">
    <location>
        <begin position="1"/>
        <end position="27"/>
    </location>
</feature>
<evidence type="ECO:0000313" key="4">
    <source>
        <dbReference type="Proteomes" id="UP000288805"/>
    </source>
</evidence>
<name>A0A438H3Q9_VITVI</name>
<gene>
    <name evidence="3" type="ORF">CK203_045225</name>
</gene>
<evidence type="ECO:0000313" key="3">
    <source>
        <dbReference type="EMBL" id="RVW79216.1"/>
    </source>
</evidence>
<comment type="caution">
    <text evidence="3">The sequence shown here is derived from an EMBL/GenBank/DDBJ whole genome shotgun (WGS) entry which is preliminary data.</text>
</comment>
<sequence>MTFIEMERERERESGGDEGDESATKRRKRERISFVVESKVFEIDAEEKKGKIQVAIWEKKKGISSWVRLGSASLGFLLESLDHCIKNGKGGKWEREWKESGRSYSLLRNENKAGPFLRLGVIDLEKKRHSIIIPKGKGEKGGWVIMAEKLQQMGGLMRRKEHKQSEWGGGNLVMERSYAEVVMKQKNSDKNVVRMKVRKEEIQNNLRQLAHCIIGTWDPSSEGRVDLEPLGRSLAKMWGLKGNLGMARLEENKVLLEFEIMEEATWVMSFGERSIGGINLELERWNPRVGCLEEGEITKEIWVRIAGLPLSLWNTNILKRVGKECGGFIAIDPRTEKMQELRWARILIRTEGEDLPRVMEIVVEEKVYSLALWWELKPALRKAQENRCAEHERTRGEVRGEGGPRADTRVGKERDSARLEKLCLSEERTGDKEGELGRESAKRAQGKPGACPSMEGLNFGPLSLGPEVGSKGKQTKAGLFTQGVTVGRNLKQKGVMCEAAGNEAGPSRKWWTEVEESPLRDGEMALDVSPKKSMLQDMNRGHQRKVSLLASPFSESESNTEEESFKYWVTEDVRKHSMKIWHSATDSTLVEEALRYGSVSLWEGERVPGSSHLIPFLLDRAPEGEHYDRSRSVGEGPQFEVPLCVLSGDGTEENDKGCWEMVGTDGDSDKDRGAEWDSGLNNHQVLRGEKEEEWEESELAKFSLFLGFSTEGLEQEILDFLIKIRKRRERIQGKVLLEKSKFERELKRLECSVNYEKGRKQRDPSQGKGCQITVV</sequence>
<proteinExistence type="predicted"/>
<feature type="compositionally biased region" description="Basic and acidic residues" evidence="1">
    <location>
        <begin position="1"/>
        <end position="15"/>
    </location>
</feature>
<protein>
    <recommendedName>
        <fullName evidence="2">DUF4283 domain-containing protein</fullName>
    </recommendedName>
</protein>
<dbReference type="Proteomes" id="UP000288805">
    <property type="component" value="Unassembled WGS sequence"/>
</dbReference>
<feature type="compositionally biased region" description="Basic and acidic residues" evidence="1">
    <location>
        <begin position="424"/>
        <end position="442"/>
    </location>
</feature>
<feature type="region of interest" description="Disordered" evidence="1">
    <location>
        <begin position="424"/>
        <end position="452"/>
    </location>
</feature>
<dbReference type="AlphaFoldDB" id="A0A438H3Q9"/>
<evidence type="ECO:0000256" key="1">
    <source>
        <dbReference type="SAM" id="MobiDB-lite"/>
    </source>
</evidence>
<accession>A0A438H3Q9</accession>
<organism evidence="3 4">
    <name type="scientific">Vitis vinifera</name>
    <name type="common">Grape</name>
    <dbReference type="NCBI Taxonomy" id="29760"/>
    <lineage>
        <taxon>Eukaryota</taxon>
        <taxon>Viridiplantae</taxon>
        <taxon>Streptophyta</taxon>
        <taxon>Embryophyta</taxon>
        <taxon>Tracheophyta</taxon>
        <taxon>Spermatophyta</taxon>
        <taxon>Magnoliopsida</taxon>
        <taxon>eudicotyledons</taxon>
        <taxon>Gunneridae</taxon>
        <taxon>Pentapetalae</taxon>
        <taxon>rosids</taxon>
        <taxon>Vitales</taxon>
        <taxon>Vitaceae</taxon>
        <taxon>Viteae</taxon>
        <taxon>Vitis</taxon>
    </lineage>
</organism>
<dbReference type="EMBL" id="QGNW01000284">
    <property type="protein sequence ID" value="RVW79216.1"/>
    <property type="molecule type" value="Genomic_DNA"/>
</dbReference>